<dbReference type="GeneID" id="63801157"/>
<keyword evidence="4" id="KW-1185">Reference proteome</keyword>
<dbReference type="AlphaFoldDB" id="A0A1Y1WGP4"/>
<dbReference type="InterPro" id="IPR050173">
    <property type="entry name" value="ABC_transporter_C-like"/>
</dbReference>
<feature type="non-terminal residue" evidence="3">
    <location>
        <position position="1"/>
    </location>
</feature>
<gene>
    <name evidence="3" type="ORF">DL89DRAFT_221259</name>
</gene>
<dbReference type="OrthoDB" id="6500128at2759"/>
<name>A0A1Y1WGP4_9FUNG</name>
<keyword evidence="2" id="KW-0067">ATP-binding</keyword>
<organism evidence="3 4">
    <name type="scientific">Linderina pennispora</name>
    <dbReference type="NCBI Taxonomy" id="61395"/>
    <lineage>
        <taxon>Eukaryota</taxon>
        <taxon>Fungi</taxon>
        <taxon>Fungi incertae sedis</taxon>
        <taxon>Zoopagomycota</taxon>
        <taxon>Kickxellomycotina</taxon>
        <taxon>Kickxellomycetes</taxon>
        <taxon>Kickxellales</taxon>
        <taxon>Kickxellaceae</taxon>
        <taxon>Linderina</taxon>
    </lineage>
</organism>
<comment type="caution">
    <text evidence="3">The sequence shown here is derived from an EMBL/GenBank/DDBJ whole genome shotgun (WGS) entry which is preliminary data.</text>
</comment>
<proteinExistence type="predicted"/>
<dbReference type="GO" id="GO:0005524">
    <property type="term" value="F:ATP binding"/>
    <property type="evidence" value="ECO:0007669"/>
    <property type="project" value="UniProtKB-KW"/>
</dbReference>
<evidence type="ECO:0000313" key="3">
    <source>
        <dbReference type="EMBL" id="ORX72304.1"/>
    </source>
</evidence>
<dbReference type="SUPFAM" id="SSF52540">
    <property type="entry name" value="P-loop containing nucleoside triphosphate hydrolases"/>
    <property type="match status" value="1"/>
</dbReference>
<dbReference type="Proteomes" id="UP000193922">
    <property type="component" value="Unassembled WGS sequence"/>
</dbReference>
<accession>A0A1Y1WGP4</accession>
<dbReference type="Gene3D" id="3.40.50.300">
    <property type="entry name" value="P-loop containing nucleotide triphosphate hydrolases"/>
    <property type="match status" value="1"/>
</dbReference>
<evidence type="ECO:0000313" key="4">
    <source>
        <dbReference type="Proteomes" id="UP000193922"/>
    </source>
</evidence>
<dbReference type="RefSeq" id="XP_040745728.1">
    <property type="nucleotide sequence ID" value="XM_040884509.1"/>
</dbReference>
<dbReference type="PANTHER" id="PTHR24223">
    <property type="entry name" value="ATP-BINDING CASSETTE SUB-FAMILY C"/>
    <property type="match status" value="1"/>
</dbReference>
<keyword evidence="1" id="KW-0547">Nucleotide-binding</keyword>
<dbReference type="EMBL" id="MCFD01000003">
    <property type="protein sequence ID" value="ORX72304.1"/>
    <property type="molecule type" value="Genomic_DNA"/>
</dbReference>
<dbReference type="STRING" id="61395.A0A1Y1WGP4"/>
<reference evidence="3 4" key="1">
    <citation type="submission" date="2016-07" db="EMBL/GenBank/DDBJ databases">
        <title>Pervasive Adenine N6-methylation of Active Genes in Fungi.</title>
        <authorList>
            <consortium name="DOE Joint Genome Institute"/>
            <person name="Mondo S.J."/>
            <person name="Dannebaum R.O."/>
            <person name="Kuo R.C."/>
            <person name="Labutti K."/>
            <person name="Haridas S."/>
            <person name="Kuo A."/>
            <person name="Salamov A."/>
            <person name="Ahrendt S.R."/>
            <person name="Lipzen A."/>
            <person name="Sullivan W."/>
            <person name="Andreopoulos W.B."/>
            <person name="Clum A."/>
            <person name="Lindquist E."/>
            <person name="Daum C."/>
            <person name="Ramamoorthy G.K."/>
            <person name="Gryganskyi A."/>
            <person name="Culley D."/>
            <person name="Magnuson J.K."/>
            <person name="James T.Y."/>
            <person name="O'Malley M.A."/>
            <person name="Stajich J.E."/>
            <person name="Spatafora J.W."/>
            <person name="Visel A."/>
            <person name="Grigoriev I.V."/>
        </authorList>
    </citation>
    <scope>NUCLEOTIDE SEQUENCE [LARGE SCALE GENOMIC DNA]</scope>
    <source>
        <strain evidence="3 4">ATCC 12442</strain>
    </source>
</reference>
<dbReference type="InterPro" id="IPR027417">
    <property type="entry name" value="P-loop_NTPase"/>
</dbReference>
<sequence>RQLVSLCCTFLWKRRILSLDGATANVDTMADHTMQQVIRDKFRNSTFPTIMHRLRAIMDSGWILVMDQGRVAGFVAPASLLEQDYAQALGREHGTQQEVLSFLHGYGVKAR</sequence>
<evidence type="ECO:0000256" key="2">
    <source>
        <dbReference type="ARBA" id="ARBA00022840"/>
    </source>
</evidence>
<evidence type="ECO:0000256" key="1">
    <source>
        <dbReference type="ARBA" id="ARBA00022741"/>
    </source>
</evidence>
<protein>
    <submittedName>
        <fullName evidence="3">Uncharacterized protein</fullName>
    </submittedName>
</protein>